<dbReference type="EC" id="2.5.1.129" evidence="5"/>
<feature type="binding site" evidence="5">
    <location>
        <position position="166"/>
    </location>
    <ligand>
        <name>dimethylallyl phosphate</name>
        <dbReference type="ChEBI" id="CHEBI:88052"/>
    </ligand>
</feature>
<sequence length="199" mass="21371">MQRLTLAITGASGAPYALRLLACLLQAGVQVHLLLSDAARVVLATELGETWPAEADACRDYLAQRFGCSAEQLKLPGRHDWFSPVASGSAAPKQMVVLPCSMGTLSAIAHGASDNLIERAADVVIKERGQLILVPRETPYSSLHLENMLKLSRLGVTILPASPGFYHQPASVQDLVDFVVARLLDHLGLPQALMTPWGQ</sequence>
<feature type="binding site" evidence="5">
    <location>
        <position position="136"/>
    </location>
    <ligand>
        <name>FMN</name>
        <dbReference type="ChEBI" id="CHEBI:58210"/>
    </ligand>
</feature>
<dbReference type="Pfam" id="PF02441">
    <property type="entry name" value="Flavoprotein"/>
    <property type="match status" value="1"/>
</dbReference>
<comment type="caution">
    <text evidence="7">The sequence shown here is derived from an EMBL/GenBank/DDBJ whole genome shotgun (WGS) entry which is preliminary data.</text>
</comment>
<dbReference type="Gene3D" id="3.40.50.1950">
    <property type="entry name" value="Flavin prenyltransferase-like"/>
    <property type="match status" value="1"/>
</dbReference>
<evidence type="ECO:0000256" key="5">
    <source>
        <dbReference type="HAMAP-Rule" id="MF_01984"/>
    </source>
</evidence>
<evidence type="ECO:0000259" key="6">
    <source>
        <dbReference type="Pfam" id="PF02441"/>
    </source>
</evidence>
<reference evidence="8" key="1">
    <citation type="journal article" date="2019" name="Int. J. Syst. Evol. Microbiol.">
        <title>The Global Catalogue of Microorganisms (GCM) 10K type strain sequencing project: providing services to taxonomists for standard genome sequencing and annotation.</title>
        <authorList>
            <consortium name="The Broad Institute Genomics Platform"/>
            <consortium name="The Broad Institute Genome Sequencing Center for Infectious Disease"/>
            <person name="Wu L."/>
            <person name="Ma J."/>
        </authorList>
    </citation>
    <scope>NUCLEOTIDE SEQUENCE [LARGE SCALE GENOMIC DNA]</scope>
    <source>
        <strain evidence="8">JCM 32226</strain>
    </source>
</reference>
<keyword evidence="1 5" id="KW-0637">Prenyltransferase</keyword>
<gene>
    <name evidence="5" type="primary">ubiX</name>
    <name evidence="7" type="ORF">GCM10023095_24940</name>
</gene>
<accession>A0ABP8QDD6</accession>
<dbReference type="RefSeq" id="WP_345013591.1">
    <property type="nucleotide sequence ID" value="NZ_BAABFC010000017.1"/>
</dbReference>
<organism evidence="7 8">
    <name type="scientific">Pseudaeromonas paramecii</name>
    <dbReference type="NCBI Taxonomy" id="2138166"/>
    <lineage>
        <taxon>Bacteria</taxon>
        <taxon>Pseudomonadati</taxon>
        <taxon>Pseudomonadota</taxon>
        <taxon>Gammaproteobacteria</taxon>
        <taxon>Aeromonadales</taxon>
        <taxon>Aeromonadaceae</taxon>
        <taxon>Pseudaeromonas</taxon>
    </lineage>
</organism>
<feature type="binding site" evidence="5">
    <location>
        <position position="36"/>
    </location>
    <ligand>
        <name>FMN</name>
        <dbReference type="ChEBI" id="CHEBI:58210"/>
    </ligand>
</feature>
<dbReference type="PANTHER" id="PTHR43374:SF1">
    <property type="entry name" value="FLAVIN PRENYLTRANSFERASE PAD1, MITOCHONDRIAL"/>
    <property type="match status" value="1"/>
</dbReference>
<dbReference type="Proteomes" id="UP001501321">
    <property type="component" value="Unassembled WGS sequence"/>
</dbReference>
<dbReference type="InterPro" id="IPR036551">
    <property type="entry name" value="Flavin_trans-like"/>
</dbReference>
<dbReference type="SUPFAM" id="SSF52507">
    <property type="entry name" value="Homo-oligomeric flavin-containing Cys decarboxylases, HFCD"/>
    <property type="match status" value="1"/>
</dbReference>
<keyword evidence="8" id="KW-1185">Reference proteome</keyword>
<dbReference type="InterPro" id="IPR003382">
    <property type="entry name" value="Flavoprotein"/>
</dbReference>
<dbReference type="HAMAP" id="MF_01984">
    <property type="entry name" value="ubiX_pad"/>
    <property type="match status" value="1"/>
</dbReference>
<feature type="binding site" evidence="5">
    <location>
        <begin position="101"/>
        <end position="104"/>
    </location>
    <ligand>
        <name>FMN</name>
        <dbReference type="ChEBI" id="CHEBI:58210"/>
    </ligand>
</feature>
<comment type="function">
    <text evidence="5">Flavin prenyltransferase that catalyzes the synthesis of the prenylated FMN cofactor (prenyl-FMN) for 4-hydroxy-3-polyprenylbenzoic acid decarboxylase UbiD. The prenyltransferase is metal-independent and links a dimethylallyl moiety from dimethylallyl monophosphate (DMAP) to the flavin N5 and C6 atoms of FMN.</text>
</comment>
<feature type="binding site" evidence="5">
    <location>
        <position position="182"/>
    </location>
    <ligand>
        <name>dimethylallyl phosphate</name>
        <dbReference type="ChEBI" id="CHEBI:88052"/>
    </ligand>
</feature>
<feature type="domain" description="Flavoprotein" evidence="6">
    <location>
        <begin position="3"/>
        <end position="187"/>
    </location>
</feature>
<feature type="binding site" evidence="5">
    <location>
        <begin position="10"/>
        <end position="12"/>
    </location>
    <ligand>
        <name>FMN</name>
        <dbReference type="ChEBI" id="CHEBI:58210"/>
    </ligand>
</feature>
<comment type="caution">
    <text evidence="5">Lacks conserved residue(s) required for the propagation of feature annotation.</text>
</comment>
<dbReference type="PANTHER" id="PTHR43374">
    <property type="entry name" value="FLAVIN PRENYLTRANSFERASE"/>
    <property type="match status" value="1"/>
</dbReference>
<comment type="similarity">
    <text evidence="5">Belongs to the UbiX/PAD1 family.</text>
</comment>
<keyword evidence="2 5" id="KW-0285">Flavoprotein</keyword>
<proteinExistence type="inferred from homology"/>
<dbReference type="EMBL" id="BAABFC010000017">
    <property type="protein sequence ID" value="GAA4501587.1"/>
    <property type="molecule type" value="Genomic_DNA"/>
</dbReference>
<keyword evidence="3 5" id="KW-0288">FMN</keyword>
<evidence type="ECO:0000256" key="1">
    <source>
        <dbReference type="ARBA" id="ARBA00022602"/>
    </source>
</evidence>
<comment type="catalytic activity">
    <reaction evidence="5">
        <text>dimethylallyl phosphate + FMNH2 = prenylated FMNH2 + phosphate</text>
        <dbReference type="Rhea" id="RHEA:37743"/>
        <dbReference type="ChEBI" id="CHEBI:43474"/>
        <dbReference type="ChEBI" id="CHEBI:57618"/>
        <dbReference type="ChEBI" id="CHEBI:87467"/>
        <dbReference type="ChEBI" id="CHEBI:88052"/>
        <dbReference type="EC" id="2.5.1.129"/>
    </reaction>
</comment>
<keyword evidence="4 5" id="KW-0808">Transferase</keyword>
<evidence type="ECO:0000256" key="4">
    <source>
        <dbReference type="ARBA" id="ARBA00022679"/>
    </source>
</evidence>
<evidence type="ECO:0000313" key="8">
    <source>
        <dbReference type="Proteomes" id="UP001501321"/>
    </source>
</evidence>
<protein>
    <recommendedName>
        <fullName evidence="5">Flavin prenyltransferase UbiX</fullName>
        <ecNumber evidence="5">2.5.1.129</ecNumber>
    </recommendedName>
</protein>
<dbReference type="NCBIfam" id="NF004685">
    <property type="entry name" value="PRK06029.1"/>
    <property type="match status" value="1"/>
</dbReference>
<name>A0ABP8QDD6_9GAMM</name>
<dbReference type="NCBIfam" id="TIGR00421">
    <property type="entry name" value="ubiX_pad"/>
    <property type="match status" value="1"/>
</dbReference>
<evidence type="ECO:0000256" key="3">
    <source>
        <dbReference type="ARBA" id="ARBA00022643"/>
    </source>
</evidence>
<dbReference type="InterPro" id="IPR004507">
    <property type="entry name" value="UbiX-like"/>
</dbReference>
<evidence type="ECO:0000256" key="2">
    <source>
        <dbReference type="ARBA" id="ARBA00022630"/>
    </source>
</evidence>
<evidence type="ECO:0000313" key="7">
    <source>
        <dbReference type="EMBL" id="GAA4501587.1"/>
    </source>
</evidence>